<sequence length="414" mass="45485">MEPFAELVRRDPASTVFAPGAADEVLKIQQYAGDTTRCLCRLSGRWLLRTGRPDWPRRSRLGVWSRLQLSLTGKVVVVRSVLLPLLLHLACVFRFGSYQACPDESGLPLLVGRQVQCTFYLAGFFRHLEALTHVVPRADVRSPAYEAVVRFFRQCPPSISRAEALDHRALYARLAGRQVVSPSGVPAGVRWGRVSGGSAPAAVRDLHWRCALGRLPVREVLHRHVLRALCPRGCGAPETVPHAFWGCPFAGKFWELVLGLLRRVGPGFVLSGDGVVFRRGLGVVPAVSAGVLWDVLGYAKWVLWEDRMVVVGKRLLFGRGRARAPPPVPAAEPPLVGEAPLIVPDLETPRDWGDTDDPGDGAEGWDTKPARKRPLSGEHQEEGATREAPSIPLDNRYGALAVREEGLSSVRTWT</sequence>
<proteinExistence type="predicted"/>
<gene>
    <name evidence="2" type="ORF">AAFF_G00409160</name>
</gene>
<comment type="caution">
    <text evidence="2">The sequence shown here is derived from an EMBL/GenBank/DDBJ whole genome shotgun (WGS) entry which is preliminary data.</text>
</comment>
<evidence type="ECO:0008006" key="4">
    <source>
        <dbReference type="Google" id="ProtNLM"/>
    </source>
</evidence>
<protein>
    <recommendedName>
        <fullName evidence="4">Reverse transcriptase zinc-binding domain-containing protein</fullName>
    </recommendedName>
</protein>
<dbReference type="AlphaFoldDB" id="A0AAD7R5Q4"/>
<evidence type="ECO:0000313" key="3">
    <source>
        <dbReference type="Proteomes" id="UP001221898"/>
    </source>
</evidence>
<organism evidence="2 3">
    <name type="scientific">Aldrovandia affinis</name>
    <dbReference type="NCBI Taxonomy" id="143900"/>
    <lineage>
        <taxon>Eukaryota</taxon>
        <taxon>Metazoa</taxon>
        <taxon>Chordata</taxon>
        <taxon>Craniata</taxon>
        <taxon>Vertebrata</taxon>
        <taxon>Euteleostomi</taxon>
        <taxon>Actinopterygii</taxon>
        <taxon>Neopterygii</taxon>
        <taxon>Teleostei</taxon>
        <taxon>Notacanthiformes</taxon>
        <taxon>Halosauridae</taxon>
        <taxon>Aldrovandia</taxon>
    </lineage>
</organism>
<name>A0AAD7R5Q4_9TELE</name>
<keyword evidence="3" id="KW-1185">Reference proteome</keyword>
<feature type="compositionally biased region" description="Basic and acidic residues" evidence="1">
    <location>
        <begin position="365"/>
        <end position="385"/>
    </location>
</feature>
<evidence type="ECO:0000313" key="2">
    <source>
        <dbReference type="EMBL" id="KAJ8361961.1"/>
    </source>
</evidence>
<evidence type="ECO:0000256" key="1">
    <source>
        <dbReference type="SAM" id="MobiDB-lite"/>
    </source>
</evidence>
<feature type="region of interest" description="Disordered" evidence="1">
    <location>
        <begin position="346"/>
        <end position="392"/>
    </location>
</feature>
<reference evidence="2" key="1">
    <citation type="journal article" date="2023" name="Science">
        <title>Genome structures resolve the early diversification of teleost fishes.</title>
        <authorList>
            <person name="Parey E."/>
            <person name="Louis A."/>
            <person name="Montfort J."/>
            <person name="Bouchez O."/>
            <person name="Roques C."/>
            <person name="Iampietro C."/>
            <person name="Lluch J."/>
            <person name="Castinel A."/>
            <person name="Donnadieu C."/>
            <person name="Desvignes T."/>
            <person name="Floi Bucao C."/>
            <person name="Jouanno E."/>
            <person name="Wen M."/>
            <person name="Mejri S."/>
            <person name="Dirks R."/>
            <person name="Jansen H."/>
            <person name="Henkel C."/>
            <person name="Chen W.J."/>
            <person name="Zahm M."/>
            <person name="Cabau C."/>
            <person name="Klopp C."/>
            <person name="Thompson A.W."/>
            <person name="Robinson-Rechavi M."/>
            <person name="Braasch I."/>
            <person name="Lecointre G."/>
            <person name="Bobe J."/>
            <person name="Postlethwait J.H."/>
            <person name="Berthelot C."/>
            <person name="Roest Crollius H."/>
            <person name="Guiguen Y."/>
        </authorList>
    </citation>
    <scope>NUCLEOTIDE SEQUENCE</scope>
    <source>
        <strain evidence="2">NC1722</strain>
    </source>
</reference>
<accession>A0AAD7R5Q4</accession>
<dbReference type="EMBL" id="JAINUG010000815">
    <property type="protein sequence ID" value="KAJ8361961.1"/>
    <property type="molecule type" value="Genomic_DNA"/>
</dbReference>
<dbReference type="Proteomes" id="UP001221898">
    <property type="component" value="Unassembled WGS sequence"/>
</dbReference>